<protein>
    <submittedName>
        <fullName evidence="2">Uncharacterized protein</fullName>
    </submittedName>
</protein>
<dbReference type="AlphaFoldDB" id="A0A0G4HSJ6"/>
<proteinExistence type="predicted"/>
<gene>
    <name evidence="2" type="ORF">Cvel_31051</name>
</gene>
<evidence type="ECO:0000256" key="1">
    <source>
        <dbReference type="SAM" id="MobiDB-lite"/>
    </source>
</evidence>
<name>A0A0G4HSJ6_9ALVE</name>
<accession>A0A0G4HSJ6</accession>
<sequence length="189" mass="20105">MRGYSEGHSGRQGNFLSSWLMRAKVSWACGKPFASLTFIRGHQEISSTEAQASALSLSSSALPSALPLSLPPPAPAKPSEPSPAQAKASVREAGAVGARPWFPSPVVSNRASIDSRESPLPDFIVPLGFSMKGTILDPSGPGVLRTPGMVWQHTHALLWGRRVKDPGPVFFDKKGKRLLGADGEPLGYH</sequence>
<evidence type="ECO:0000313" key="2">
    <source>
        <dbReference type="EMBL" id="CEM47312.1"/>
    </source>
</evidence>
<organism evidence="2">
    <name type="scientific">Chromera velia CCMP2878</name>
    <dbReference type="NCBI Taxonomy" id="1169474"/>
    <lineage>
        <taxon>Eukaryota</taxon>
        <taxon>Sar</taxon>
        <taxon>Alveolata</taxon>
        <taxon>Colpodellida</taxon>
        <taxon>Chromeraceae</taxon>
        <taxon>Chromera</taxon>
    </lineage>
</organism>
<dbReference type="EMBL" id="CDMZ01003708">
    <property type="protein sequence ID" value="CEM47312.1"/>
    <property type="molecule type" value="Genomic_DNA"/>
</dbReference>
<feature type="compositionally biased region" description="Pro residues" evidence="1">
    <location>
        <begin position="69"/>
        <end position="81"/>
    </location>
</feature>
<feature type="region of interest" description="Disordered" evidence="1">
    <location>
        <begin position="68"/>
        <end position="90"/>
    </location>
</feature>
<dbReference type="VEuPathDB" id="CryptoDB:Cvel_31051"/>
<reference evidence="2" key="1">
    <citation type="submission" date="2014-11" db="EMBL/GenBank/DDBJ databases">
        <authorList>
            <person name="Otto D Thomas"/>
            <person name="Naeem Raeece"/>
        </authorList>
    </citation>
    <scope>NUCLEOTIDE SEQUENCE</scope>
</reference>
<dbReference type="PhylomeDB" id="A0A0G4HSJ6"/>